<dbReference type="Gene3D" id="1.10.287.130">
    <property type="match status" value="1"/>
</dbReference>
<dbReference type="AlphaFoldDB" id="A0A1H7J846"/>
<evidence type="ECO:0000313" key="11">
    <source>
        <dbReference type="EMBL" id="SEK70891.1"/>
    </source>
</evidence>
<gene>
    <name evidence="11" type="ORF">SAMN04488008_1027</name>
</gene>
<dbReference type="FunFam" id="1.10.287.130:FF:000045">
    <property type="entry name" value="Two-component system sensor histidine kinase/response regulator"/>
    <property type="match status" value="1"/>
</dbReference>
<dbReference type="InterPro" id="IPR036890">
    <property type="entry name" value="HATPase_C_sf"/>
</dbReference>
<dbReference type="InterPro" id="IPR036097">
    <property type="entry name" value="HisK_dim/P_sf"/>
</dbReference>
<dbReference type="InterPro" id="IPR005467">
    <property type="entry name" value="His_kinase_dom"/>
</dbReference>
<dbReference type="SUPFAM" id="SSF47384">
    <property type="entry name" value="Homodimeric domain of signal transducing histidine kinase"/>
    <property type="match status" value="1"/>
</dbReference>
<evidence type="ECO:0000256" key="2">
    <source>
        <dbReference type="ARBA" id="ARBA00012438"/>
    </source>
</evidence>
<dbReference type="Pfam" id="PF00512">
    <property type="entry name" value="HisKA"/>
    <property type="match status" value="1"/>
</dbReference>
<dbReference type="CDD" id="cd00075">
    <property type="entry name" value="HATPase"/>
    <property type="match status" value="1"/>
</dbReference>
<evidence type="ECO:0000259" key="10">
    <source>
        <dbReference type="PROSITE" id="PS50110"/>
    </source>
</evidence>
<keyword evidence="6" id="KW-0804">Transcription</keyword>
<dbReference type="InterPro" id="IPR018062">
    <property type="entry name" value="HTH_AraC-typ_CS"/>
</dbReference>
<dbReference type="CDD" id="cd17574">
    <property type="entry name" value="REC_OmpR"/>
    <property type="match status" value="1"/>
</dbReference>
<dbReference type="InterPro" id="IPR019734">
    <property type="entry name" value="TPR_rpt"/>
</dbReference>
<keyword evidence="5" id="KW-0238">DNA-binding</keyword>
<dbReference type="SMART" id="SM00388">
    <property type="entry name" value="HisKA"/>
    <property type="match status" value="1"/>
</dbReference>
<dbReference type="SUPFAM" id="SSF46689">
    <property type="entry name" value="Homeodomain-like"/>
    <property type="match status" value="1"/>
</dbReference>
<keyword evidence="12" id="KW-1185">Reference proteome</keyword>
<dbReference type="Gene3D" id="3.40.50.2300">
    <property type="match status" value="1"/>
</dbReference>
<dbReference type="SMART" id="SM00387">
    <property type="entry name" value="HATPase_c"/>
    <property type="match status" value="1"/>
</dbReference>
<evidence type="ECO:0000256" key="7">
    <source>
        <dbReference type="PROSITE-ProRule" id="PRU00169"/>
    </source>
</evidence>
<dbReference type="OrthoDB" id="358279at2"/>
<dbReference type="SMART" id="SM00028">
    <property type="entry name" value="TPR"/>
    <property type="match status" value="3"/>
</dbReference>
<dbReference type="EC" id="2.7.13.3" evidence="2"/>
<organism evidence="11 12">
    <name type="scientific">Maribacter orientalis</name>
    <dbReference type="NCBI Taxonomy" id="228957"/>
    <lineage>
        <taxon>Bacteria</taxon>
        <taxon>Pseudomonadati</taxon>
        <taxon>Bacteroidota</taxon>
        <taxon>Flavobacteriia</taxon>
        <taxon>Flavobacteriales</taxon>
        <taxon>Flavobacteriaceae</taxon>
        <taxon>Maribacter</taxon>
    </lineage>
</organism>
<dbReference type="EMBL" id="FNZN01000002">
    <property type="protein sequence ID" value="SEK70891.1"/>
    <property type="molecule type" value="Genomic_DNA"/>
</dbReference>
<dbReference type="PROSITE" id="PS50109">
    <property type="entry name" value="HIS_KIN"/>
    <property type="match status" value="1"/>
</dbReference>
<sequence>MAYQNYMEFLLNIPNILKSKTCLINLVFLLHLASYGQDMTLTEHHQKALEKSDAFYRKQLYDSAHYYATINYKALDHIAQDTFVVSALLQLIKTSHKIPFEDRKAYCSMVEQKAIENNQKNHLIDLYKTMGDLYFEKQNFVDAIPYYLKVDSISKSYGIRNKTVIGAMLNRAEISKLSFTYETTNMAHSLLYEALDIAKEIKAVESEHLTYIQLADINQMIREFKEAKKYIDLALPYFKKQGNDIKVVRTLLMKSAYYMGVDSLNRAEETHLESIAYLTNKDLTLDQAKAVYYYGNFLRRKKSAYAKAITQLEIAKDLFQKANKDSIELYHRTLRDLAFCNHQLGHYKEASEYYQAAYDLKIDLLEKFNRSSSKTLEAQYQNGKKEQEIALLSSQKELAEQQKKSQQNILMGVLGMTSLAGLFVFVLFKNRAKTSAKLRELDALKTNFFANISHEFRTPLTLISSPIETTLEETDLPTEKRKHFEMASRNTKRLLSLVNQLLDISKIDSGTLKLQLEKGKPAQLITAWGESFSYLAKQKNIAFRITASDKDKEGWFDRDALEKIAVNLLGNAIKYVPENGEIEVKVSCSKDQIDLEVRNTGKGLTQQQIKTIFDRFYQTDGFNDGVGIGLSLVKELTALHKGTIKVSQEEDRWTTFLVQLCTDKKQFKNAVIIDAGAGQEIKQFKADITQVPQSVPEISEDGLPILLVVEDNPDVQLLLYDTFKTTFKVITANHGEEGIKKALKYVPDIIVSDVMMPVKDGIELTKTLKKDERTSHIPIVLLTAKAGDENKLVGIEMGADDYITKPFNQKILKSKVNNLIALRIKLQARYSQEVVLRPKDIAITSVDERFLEKVQAVLDVHLTESTFTVAAFSKAVHMSRMQLHRKLKALTGLSASEFVRSQRLKLSTQILGQSDINISEVGYSVGFNDPAYFTKCFRETYSCTPSEYGNRTKFKAKTP</sequence>
<dbReference type="Gene3D" id="3.30.565.10">
    <property type="entry name" value="Histidine kinase-like ATPase, C-terminal domain"/>
    <property type="match status" value="1"/>
</dbReference>
<dbReference type="InterPro" id="IPR009057">
    <property type="entry name" value="Homeodomain-like_sf"/>
</dbReference>
<dbReference type="SUPFAM" id="SSF55874">
    <property type="entry name" value="ATPase domain of HSP90 chaperone/DNA topoisomerase II/histidine kinase"/>
    <property type="match status" value="1"/>
</dbReference>
<evidence type="ECO:0000256" key="3">
    <source>
        <dbReference type="ARBA" id="ARBA00022553"/>
    </source>
</evidence>
<keyword evidence="11" id="KW-0808">Transferase</keyword>
<keyword evidence="11" id="KW-0418">Kinase</keyword>
<dbReference type="Proteomes" id="UP000198990">
    <property type="component" value="Unassembled WGS sequence"/>
</dbReference>
<proteinExistence type="predicted"/>
<evidence type="ECO:0000256" key="4">
    <source>
        <dbReference type="ARBA" id="ARBA00023015"/>
    </source>
</evidence>
<dbReference type="Pfam" id="PF02518">
    <property type="entry name" value="HATPase_c"/>
    <property type="match status" value="1"/>
</dbReference>
<dbReference type="InterPro" id="IPR018060">
    <property type="entry name" value="HTH_AraC"/>
</dbReference>
<dbReference type="Gene3D" id="1.10.10.60">
    <property type="entry name" value="Homeodomain-like"/>
    <property type="match status" value="1"/>
</dbReference>
<dbReference type="PROSITE" id="PS50110">
    <property type="entry name" value="RESPONSE_REGULATORY"/>
    <property type="match status" value="1"/>
</dbReference>
<feature type="domain" description="Histidine kinase" evidence="9">
    <location>
        <begin position="451"/>
        <end position="664"/>
    </location>
</feature>
<evidence type="ECO:0000256" key="6">
    <source>
        <dbReference type="ARBA" id="ARBA00023163"/>
    </source>
</evidence>
<dbReference type="STRING" id="228957.SAMN04488008_1027"/>
<dbReference type="GO" id="GO:0043565">
    <property type="term" value="F:sequence-specific DNA binding"/>
    <property type="evidence" value="ECO:0007669"/>
    <property type="project" value="InterPro"/>
</dbReference>
<dbReference type="GO" id="GO:0000155">
    <property type="term" value="F:phosphorelay sensor kinase activity"/>
    <property type="evidence" value="ECO:0007669"/>
    <property type="project" value="InterPro"/>
</dbReference>
<dbReference type="Pfam" id="PF00072">
    <property type="entry name" value="Response_reg"/>
    <property type="match status" value="1"/>
</dbReference>
<evidence type="ECO:0000256" key="1">
    <source>
        <dbReference type="ARBA" id="ARBA00000085"/>
    </source>
</evidence>
<dbReference type="PROSITE" id="PS00041">
    <property type="entry name" value="HTH_ARAC_FAMILY_1"/>
    <property type="match status" value="1"/>
</dbReference>
<evidence type="ECO:0000256" key="5">
    <source>
        <dbReference type="ARBA" id="ARBA00023125"/>
    </source>
</evidence>
<dbReference type="InterPro" id="IPR011990">
    <property type="entry name" value="TPR-like_helical_dom_sf"/>
</dbReference>
<dbReference type="InterPro" id="IPR003594">
    <property type="entry name" value="HATPase_dom"/>
</dbReference>
<evidence type="ECO:0000259" key="9">
    <source>
        <dbReference type="PROSITE" id="PS50109"/>
    </source>
</evidence>
<dbReference type="SUPFAM" id="SSF52172">
    <property type="entry name" value="CheY-like"/>
    <property type="match status" value="1"/>
</dbReference>
<dbReference type="InterPro" id="IPR003661">
    <property type="entry name" value="HisK_dim/P_dom"/>
</dbReference>
<evidence type="ECO:0000313" key="12">
    <source>
        <dbReference type="Proteomes" id="UP000198990"/>
    </source>
</evidence>
<dbReference type="InterPro" id="IPR001789">
    <property type="entry name" value="Sig_transdc_resp-reg_receiver"/>
</dbReference>
<evidence type="ECO:0000259" key="8">
    <source>
        <dbReference type="PROSITE" id="PS01124"/>
    </source>
</evidence>
<dbReference type="SUPFAM" id="SSF48452">
    <property type="entry name" value="TPR-like"/>
    <property type="match status" value="1"/>
</dbReference>
<keyword evidence="3 7" id="KW-0597">Phosphoprotein</keyword>
<comment type="catalytic activity">
    <reaction evidence="1">
        <text>ATP + protein L-histidine = ADP + protein N-phospho-L-histidine.</text>
        <dbReference type="EC" id="2.7.13.3"/>
    </reaction>
</comment>
<dbReference type="Pfam" id="PF12833">
    <property type="entry name" value="HTH_18"/>
    <property type="match status" value="1"/>
</dbReference>
<keyword evidence="4" id="KW-0805">Transcription regulation</keyword>
<dbReference type="PROSITE" id="PS01124">
    <property type="entry name" value="HTH_ARAC_FAMILY_2"/>
    <property type="match status" value="1"/>
</dbReference>
<dbReference type="Gene3D" id="1.25.40.10">
    <property type="entry name" value="Tetratricopeptide repeat domain"/>
    <property type="match status" value="1"/>
</dbReference>
<dbReference type="RefSeq" id="WP_091620108.1">
    <property type="nucleotide sequence ID" value="NZ_FNZN01000002.1"/>
</dbReference>
<dbReference type="CDD" id="cd00082">
    <property type="entry name" value="HisKA"/>
    <property type="match status" value="1"/>
</dbReference>
<protein>
    <recommendedName>
        <fullName evidence="2">histidine kinase</fullName>
        <ecNumber evidence="2">2.7.13.3</ecNumber>
    </recommendedName>
</protein>
<dbReference type="GO" id="GO:0003700">
    <property type="term" value="F:DNA-binding transcription factor activity"/>
    <property type="evidence" value="ECO:0007669"/>
    <property type="project" value="InterPro"/>
</dbReference>
<name>A0A1H7J846_9FLAO</name>
<dbReference type="PANTHER" id="PTHR43547">
    <property type="entry name" value="TWO-COMPONENT HISTIDINE KINASE"/>
    <property type="match status" value="1"/>
</dbReference>
<dbReference type="PRINTS" id="PR00344">
    <property type="entry name" value="BCTRLSENSOR"/>
</dbReference>
<dbReference type="SMART" id="SM00342">
    <property type="entry name" value="HTH_ARAC"/>
    <property type="match status" value="1"/>
</dbReference>
<accession>A0A1H7J846</accession>
<feature type="domain" description="HTH araC/xylS-type" evidence="8">
    <location>
        <begin position="852"/>
        <end position="951"/>
    </location>
</feature>
<dbReference type="SMART" id="SM00448">
    <property type="entry name" value="REC"/>
    <property type="match status" value="1"/>
</dbReference>
<dbReference type="InterPro" id="IPR011006">
    <property type="entry name" value="CheY-like_superfamily"/>
</dbReference>
<feature type="modified residue" description="4-aspartylphosphate" evidence="7">
    <location>
        <position position="753"/>
    </location>
</feature>
<dbReference type="InterPro" id="IPR004358">
    <property type="entry name" value="Sig_transdc_His_kin-like_C"/>
</dbReference>
<dbReference type="PANTHER" id="PTHR43547:SF2">
    <property type="entry name" value="HYBRID SIGNAL TRANSDUCTION HISTIDINE KINASE C"/>
    <property type="match status" value="1"/>
</dbReference>
<reference evidence="12" key="1">
    <citation type="submission" date="2016-10" db="EMBL/GenBank/DDBJ databases">
        <authorList>
            <person name="Varghese N."/>
            <person name="Submissions S."/>
        </authorList>
    </citation>
    <scope>NUCLEOTIDE SEQUENCE [LARGE SCALE GENOMIC DNA]</scope>
    <source>
        <strain evidence="12">DSM 16471</strain>
    </source>
</reference>
<feature type="domain" description="Response regulatory" evidence="10">
    <location>
        <begin position="705"/>
        <end position="820"/>
    </location>
</feature>